<evidence type="ECO:0000256" key="2">
    <source>
        <dbReference type="ARBA" id="ARBA00005199"/>
    </source>
</evidence>
<gene>
    <name evidence="19" type="primary">treZ</name>
    <name evidence="19" type="ORF">E0L93_00655</name>
</gene>
<proteinExistence type="inferred from homology"/>
<comment type="subcellular location">
    <subcellularLocation>
        <location evidence="1 15">Cytoplasm</location>
    </subcellularLocation>
</comment>
<dbReference type="InterPro" id="IPR017853">
    <property type="entry name" value="GH"/>
</dbReference>
<dbReference type="GO" id="GO:0005737">
    <property type="term" value="C:cytoplasm"/>
    <property type="evidence" value="ECO:0007669"/>
    <property type="project" value="UniProtKB-SubCell"/>
</dbReference>
<evidence type="ECO:0000313" key="20">
    <source>
        <dbReference type="Proteomes" id="UP000295244"/>
    </source>
</evidence>
<name>A0A4R1BSV7_9ACTN</name>
<keyword evidence="9 14" id="KW-0326">Glycosidase</keyword>
<feature type="site" description="Transition state stabilizer" evidence="17">
    <location>
        <position position="389"/>
    </location>
</feature>
<evidence type="ECO:0000256" key="8">
    <source>
        <dbReference type="ARBA" id="ARBA00023277"/>
    </source>
</evidence>
<organism evidence="19 20">
    <name type="scientific">Rubrobacter taiwanensis</name>
    <dbReference type="NCBI Taxonomy" id="185139"/>
    <lineage>
        <taxon>Bacteria</taxon>
        <taxon>Bacillati</taxon>
        <taxon>Actinomycetota</taxon>
        <taxon>Rubrobacteria</taxon>
        <taxon>Rubrobacterales</taxon>
        <taxon>Rubrobacteraceae</taxon>
        <taxon>Rubrobacter</taxon>
    </lineage>
</organism>
<dbReference type="NCBIfam" id="TIGR02402">
    <property type="entry name" value="trehalose_TreZ"/>
    <property type="match status" value="1"/>
</dbReference>
<dbReference type="EMBL" id="SKBU01000001">
    <property type="protein sequence ID" value="TCJ20771.1"/>
    <property type="molecule type" value="Genomic_DNA"/>
</dbReference>
<comment type="caution">
    <text evidence="19">The sequence shown here is derived from an EMBL/GenBank/DDBJ whole genome shotgun (WGS) entry which is preliminary data.</text>
</comment>
<evidence type="ECO:0000256" key="6">
    <source>
        <dbReference type="ARBA" id="ARBA00022490"/>
    </source>
</evidence>
<evidence type="ECO:0000256" key="7">
    <source>
        <dbReference type="ARBA" id="ARBA00022801"/>
    </source>
</evidence>
<comment type="similarity">
    <text evidence="3 14">Belongs to the glycosyl hydrolase 13 family.</text>
</comment>
<dbReference type="InterPro" id="IPR022567">
    <property type="entry name" value="DUF3459"/>
</dbReference>
<dbReference type="PANTHER" id="PTHR43651">
    <property type="entry name" value="1,4-ALPHA-GLUCAN-BRANCHING ENZYME"/>
    <property type="match status" value="1"/>
</dbReference>
<dbReference type="Pfam" id="PF11941">
    <property type="entry name" value="DUF3459"/>
    <property type="match status" value="1"/>
</dbReference>
<keyword evidence="20" id="KW-1185">Reference proteome</keyword>
<evidence type="ECO:0000256" key="15">
    <source>
        <dbReference type="PIRSR" id="PIRSR006337-1"/>
    </source>
</evidence>
<accession>A0A4R1BSV7</accession>
<dbReference type="RefSeq" id="WP_132687231.1">
    <property type="nucleotide sequence ID" value="NZ_SKBU01000001.1"/>
</dbReference>
<evidence type="ECO:0000256" key="13">
    <source>
        <dbReference type="NCBIfam" id="TIGR02402"/>
    </source>
</evidence>
<dbReference type="SMART" id="SM00642">
    <property type="entry name" value="Aamy"/>
    <property type="match status" value="1"/>
</dbReference>
<keyword evidence="8" id="KW-0119">Carbohydrate metabolism</keyword>
<dbReference type="PANTHER" id="PTHR43651:SF11">
    <property type="entry name" value="MALTO-OLIGOSYLTREHALOSE TREHALOHYDROLASE"/>
    <property type="match status" value="1"/>
</dbReference>
<dbReference type="UniPathway" id="UPA00299"/>
<dbReference type="AlphaFoldDB" id="A0A4R1BSV7"/>
<evidence type="ECO:0000256" key="12">
    <source>
        <dbReference type="ARBA" id="ARBA00034013"/>
    </source>
</evidence>
<comment type="pathway">
    <text evidence="2 14">Glycan biosynthesis; trehalose biosynthesis.</text>
</comment>
<evidence type="ECO:0000256" key="10">
    <source>
        <dbReference type="ARBA" id="ARBA00032057"/>
    </source>
</evidence>
<sequence length="590" mass="66340">MRRRHDMPFGAQLAESGEARFNLWAPGTGSVQLLLGGEEHPMQPAPDGLFTLTAPARPGDRYSFRIGSQEVPDPASRYQPEDVHGPSQLVDPEAFEWRDGDWRGRPWEETVLYELHVGTFTPEGTFAGVRERLDYLAGLGVTAIELMPLSDFPGGRNWGYDGVLPFAPESRYGTPEELKELVQAAHERGLMVFLDVVYNHFGPEGNYLHLYAPQFFTDRHRTPWGAAINFDGELSGWVRGFFIHNALYWLEEYHLDGLRLDAVHAIADGSEKHFLIELAERVRRRFDSERHVHLVLENDANEARYLGRGRYDAQWNDDLHHALHVTVTGESGGYYADYADDAIGHLGRCLAEGFAYQGEPSAYRGGVSRGEPSAGLPPVCFVSFLQNHDQVGNRAFGERITELGAPEAVRAAAAIYLLAPQIPMIFMGEEWSTEQPFPFFCDFGPELARAVTEGRREEFARFPEFSDPEMREKIPDPNDPETFRSAVLEPERNGRPELYRELLRLRREEIAPRLRGISGGAAEYRRIGERGLRVRWALGDGSTLTLLANLGPEPARGFGRPEGEPLYSTVRGMEDAMPPWSVAWYLEGVG</sequence>
<dbReference type="Proteomes" id="UP000295244">
    <property type="component" value="Unassembled WGS sequence"/>
</dbReference>
<dbReference type="Pfam" id="PF00128">
    <property type="entry name" value="Alpha-amylase"/>
    <property type="match status" value="1"/>
</dbReference>
<feature type="binding site" evidence="16">
    <location>
        <begin position="259"/>
        <end position="264"/>
    </location>
    <ligand>
        <name>substrate</name>
    </ligand>
</feature>
<dbReference type="InterPro" id="IPR006047">
    <property type="entry name" value="GH13_cat_dom"/>
</dbReference>
<dbReference type="InterPro" id="IPR014756">
    <property type="entry name" value="Ig_E-set"/>
</dbReference>
<dbReference type="GO" id="GO:0005992">
    <property type="term" value="P:trehalose biosynthetic process"/>
    <property type="evidence" value="ECO:0007669"/>
    <property type="project" value="UniProtKB-UniRule"/>
</dbReference>
<reference evidence="19 20" key="1">
    <citation type="submission" date="2019-03" db="EMBL/GenBank/DDBJ databases">
        <title>Whole genome sequence of a novel Rubrobacter taiwanensis strain, isolated from Yellowstone National Park.</title>
        <authorList>
            <person name="Freed S."/>
            <person name="Ramaley R.F."/>
            <person name="Kyndt J.A."/>
        </authorList>
    </citation>
    <scope>NUCLEOTIDE SEQUENCE [LARGE SCALE GENOMIC DNA]</scope>
    <source>
        <strain evidence="19 20">Yellowstone</strain>
    </source>
</reference>
<feature type="active site" description="Nucleophile" evidence="15">
    <location>
        <position position="261"/>
    </location>
</feature>
<dbReference type="InterPro" id="IPR013783">
    <property type="entry name" value="Ig-like_fold"/>
</dbReference>
<evidence type="ECO:0000256" key="4">
    <source>
        <dbReference type="ARBA" id="ARBA00012268"/>
    </source>
</evidence>
<evidence type="ECO:0000256" key="16">
    <source>
        <dbReference type="PIRSR" id="PIRSR006337-2"/>
    </source>
</evidence>
<dbReference type="Gene3D" id="3.20.20.80">
    <property type="entry name" value="Glycosidases"/>
    <property type="match status" value="1"/>
</dbReference>
<feature type="binding site" evidence="16">
    <location>
        <begin position="317"/>
        <end position="321"/>
    </location>
    <ligand>
        <name>substrate</name>
    </ligand>
</feature>
<protein>
    <recommendedName>
        <fullName evidence="5 13">Malto-oligosyltrehalose trehalohydrolase</fullName>
        <shortName evidence="14">MTHase</shortName>
        <ecNumber evidence="4 13">3.2.1.141</ecNumber>
    </recommendedName>
    <alternativeName>
        <fullName evidence="11 14">4-alpha-D-((1-&gt;4)-alpha-D-glucano)trehalose trehalohydrolase</fullName>
    </alternativeName>
    <alternativeName>
        <fullName evidence="10 14">Maltooligosyl trehalose trehalohydrolase</fullName>
    </alternativeName>
</protein>
<evidence type="ECO:0000256" key="1">
    <source>
        <dbReference type="ARBA" id="ARBA00004496"/>
    </source>
</evidence>
<evidence type="ECO:0000256" key="9">
    <source>
        <dbReference type="ARBA" id="ARBA00023295"/>
    </source>
</evidence>
<evidence type="ECO:0000256" key="17">
    <source>
        <dbReference type="PIRSR" id="PIRSR006337-3"/>
    </source>
</evidence>
<evidence type="ECO:0000313" key="19">
    <source>
        <dbReference type="EMBL" id="TCJ20771.1"/>
    </source>
</evidence>
<dbReference type="GO" id="GO:0033942">
    <property type="term" value="F:4-alpha-D-(1-&gt;4)-alpha-D-glucanotrehalose trehalohydrolase activity"/>
    <property type="evidence" value="ECO:0007669"/>
    <property type="project" value="UniProtKB-EC"/>
</dbReference>
<evidence type="ECO:0000256" key="5">
    <source>
        <dbReference type="ARBA" id="ARBA00015938"/>
    </source>
</evidence>
<dbReference type="Gene3D" id="2.60.40.10">
    <property type="entry name" value="Immunoglobulins"/>
    <property type="match status" value="1"/>
</dbReference>
<dbReference type="PIRSF" id="PIRSF006337">
    <property type="entry name" value="Trehalose_TreZ"/>
    <property type="match status" value="1"/>
</dbReference>
<dbReference type="EC" id="3.2.1.141" evidence="4 13"/>
<evidence type="ECO:0000256" key="11">
    <source>
        <dbReference type="ARBA" id="ARBA00033284"/>
    </source>
</evidence>
<dbReference type="SUPFAM" id="SSF51445">
    <property type="entry name" value="(Trans)glycosidases"/>
    <property type="match status" value="1"/>
</dbReference>
<evidence type="ECO:0000256" key="3">
    <source>
        <dbReference type="ARBA" id="ARBA00008061"/>
    </source>
</evidence>
<evidence type="ECO:0000256" key="14">
    <source>
        <dbReference type="PIRNR" id="PIRNR006337"/>
    </source>
</evidence>
<evidence type="ECO:0000259" key="18">
    <source>
        <dbReference type="SMART" id="SM00642"/>
    </source>
</evidence>
<dbReference type="CDD" id="cd02853">
    <property type="entry name" value="E_set_MTHase_like_N"/>
    <property type="match status" value="1"/>
</dbReference>
<dbReference type="OrthoDB" id="9800174at2"/>
<feature type="domain" description="Glycosyl hydrolase family 13 catalytic" evidence="18">
    <location>
        <begin position="89"/>
        <end position="455"/>
    </location>
</feature>
<dbReference type="InterPro" id="IPR044901">
    <property type="entry name" value="Trehalose_TreZ_E-set_sf"/>
</dbReference>
<dbReference type="CDD" id="cd11325">
    <property type="entry name" value="AmyAc_GTHase"/>
    <property type="match status" value="1"/>
</dbReference>
<keyword evidence="6" id="KW-0963">Cytoplasm</keyword>
<dbReference type="Gene3D" id="1.10.10.760">
    <property type="entry name" value="E-set domains of sugar-utilizing enzymes"/>
    <property type="match status" value="1"/>
</dbReference>
<feature type="active site" description="Proton donor" evidence="15">
    <location>
        <position position="297"/>
    </location>
</feature>
<dbReference type="InterPro" id="IPR012768">
    <property type="entry name" value="Trehalose_TreZ"/>
</dbReference>
<keyword evidence="7 14" id="KW-0378">Hydrolase</keyword>
<dbReference type="SUPFAM" id="SSF81296">
    <property type="entry name" value="E set domains"/>
    <property type="match status" value="1"/>
</dbReference>
<feature type="binding site" evidence="16">
    <location>
        <begin position="388"/>
        <end position="393"/>
    </location>
    <ligand>
        <name>substrate</name>
    </ligand>
</feature>
<comment type="catalytic activity">
    <reaction evidence="12 14">
        <text>hydrolysis of (1-&gt;4)-alpha-D-glucosidic linkage in 4-alpha-D-[(1-&gt;4)-alpha-D-glucanosyl]n trehalose to yield trehalose and (1-&gt;4)-alpha-D-glucan.</text>
        <dbReference type="EC" id="3.2.1.141"/>
    </reaction>
</comment>